<dbReference type="Gene3D" id="3.40.980.20">
    <property type="entry name" value="Four-carbon acid sugar kinase, nucleotide binding domain"/>
    <property type="match status" value="1"/>
</dbReference>
<dbReference type="EMBL" id="CP003346">
    <property type="protein sequence ID" value="AGA77958.1"/>
    <property type="molecule type" value="Genomic_DNA"/>
</dbReference>
<proteinExistence type="inferred from homology"/>
<keyword evidence="6" id="KW-0119">Carbohydrate metabolism</keyword>
<dbReference type="SUPFAM" id="SSF142764">
    <property type="entry name" value="YgbK-like"/>
    <property type="match status" value="1"/>
</dbReference>
<evidence type="ECO:0000256" key="6">
    <source>
        <dbReference type="ARBA" id="ARBA00023277"/>
    </source>
</evidence>
<keyword evidence="2" id="KW-0808">Transferase</keyword>
<keyword evidence="3" id="KW-0547">Nucleotide-binding</keyword>
<evidence type="ECO:0008006" key="11">
    <source>
        <dbReference type="Google" id="ProtNLM"/>
    </source>
</evidence>
<dbReference type="GO" id="GO:0005524">
    <property type="term" value="F:ATP binding"/>
    <property type="evidence" value="ECO:0007669"/>
    <property type="project" value="UniProtKB-KW"/>
</dbReference>
<dbReference type="InterPro" id="IPR031475">
    <property type="entry name" value="NBD_C"/>
</dbReference>
<feature type="domain" description="Four-carbon acid sugar kinase N-terminal" evidence="7">
    <location>
        <begin position="10"/>
        <end position="253"/>
    </location>
</feature>
<dbReference type="STRING" id="926556.Echvi_1693"/>
<reference evidence="10" key="1">
    <citation type="submission" date="2012-02" db="EMBL/GenBank/DDBJ databases">
        <title>The complete genome of Echinicola vietnamensis DSM 17526.</title>
        <authorList>
            <person name="Lucas S."/>
            <person name="Copeland A."/>
            <person name="Lapidus A."/>
            <person name="Glavina del Rio T."/>
            <person name="Dalin E."/>
            <person name="Tice H."/>
            <person name="Bruce D."/>
            <person name="Goodwin L."/>
            <person name="Pitluck S."/>
            <person name="Peters L."/>
            <person name="Ovchinnikova G."/>
            <person name="Teshima H."/>
            <person name="Kyrpides N."/>
            <person name="Mavromatis K."/>
            <person name="Ivanova N."/>
            <person name="Brettin T."/>
            <person name="Detter J.C."/>
            <person name="Han C."/>
            <person name="Larimer F."/>
            <person name="Land M."/>
            <person name="Hauser L."/>
            <person name="Markowitz V."/>
            <person name="Cheng J.-F."/>
            <person name="Hugenholtz P."/>
            <person name="Woyke T."/>
            <person name="Wu D."/>
            <person name="Brambilla E."/>
            <person name="Klenk H.-P."/>
            <person name="Eisen J.A."/>
        </authorList>
    </citation>
    <scope>NUCLEOTIDE SEQUENCE [LARGE SCALE GENOMIC DNA]</scope>
    <source>
        <strain evidence="10">DSM 17526 / LMG 23754 / KMM 6221</strain>
    </source>
</reference>
<keyword evidence="4" id="KW-0418">Kinase</keyword>
<dbReference type="Pfam" id="PF07005">
    <property type="entry name" value="SBD_N"/>
    <property type="match status" value="1"/>
</dbReference>
<dbReference type="HOGENOM" id="CLU_029424_1_1_10"/>
<accession>L0FY32</accession>
<keyword evidence="10" id="KW-1185">Reference proteome</keyword>
<evidence type="ECO:0000256" key="2">
    <source>
        <dbReference type="ARBA" id="ARBA00022679"/>
    </source>
</evidence>
<dbReference type="Gene3D" id="3.40.50.10840">
    <property type="entry name" value="Putative sugar-binding, N-terminal domain"/>
    <property type="match status" value="1"/>
</dbReference>
<feature type="domain" description="Four-carbon acid sugar kinase nucleotide binding" evidence="8">
    <location>
        <begin position="279"/>
        <end position="453"/>
    </location>
</feature>
<dbReference type="GO" id="GO:0016301">
    <property type="term" value="F:kinase activity"/>
    <property type="evidence" value="ECO:0007669"/>
    <property type="project" value="UniProtKB-KW"/>
</dbReference>
<evidence type="ECO:0000313" key="9">
    <source>
        <dbReference type="EMBL" id="AGA77958.1"/>
    </source>
</evidence>
<evidence type="ECO:0000313" key="10">
    <source>
        <dbReference type="Proteomes" id="UP000010796"/>
    </source>
</evidence>
<gene>
    <name evidence="9" type="ordered locus">Echvi_1693</name>
</gene>
<evidence type="ECO:0000256" key="1">
    <source>
        <dbReference type="ARBA" id="ARBA00005715"/>
    </source>
</evidence>
<dbReference type="InterPro" id="IPR042213">
    <property type="entry name" value="NBD_C_sf"/>
</dbReference>
<dbReference type="eggNOG" id="COG3395">
    <property type="taxonomic scope" value="Bacteria"/>
</dbReference>
<sequence>MREKVSPLLLAFYGDDFTGSSDALDFLSKAGVKTVLFIAPPTSAQLAKYEGVQAIGVAGMTRSMVPEAMEHELRNAFGALKQSGARQVHYKVCSTFDSSPKIGNIGKALEVGLEAFQVPYASLLVAAPELGRYCAFGNLFARMGIGSQGKIYRLDRHPSMSKHPTTPADESDLRLHLAKQTDLKVGLVDVLAVETGGEVLAEALQHELEAGAKAVLFDAMYSRQLSAIGGLMDRAANERPHFSVGSSGIEMALGAYWKAEGLLPKEITWDKPGKAGPMLVLSGSCSPITEGQITHARVHGFGEVAIDPEQLVSGPKAVQQYVQEVLEIMEKGKPVIVHTACGAEDSRRAVTRKILINQGVPPEDVSAKTADFFGQALGEIARKVAEKYPYKRLLIAGGDTSSKVARVLGIEAVEMIAPLVPGAPLCVAHAPASPIDGMEVNFKGGQVGAEDYFVKVMEGNVGG</sequence>
<dbReference type="InterPro" id="IPR010737">
    <property type="entry name" value="4-carb_acid_sugar_kinase_N"/>
</dbReference>
<comment type="similarity">
    <text evidence="1">Belongs to the four-carbon acid sugar kinase family.</text>
</comment>
<name>L0FY32_ECHVK</name>
<protein>
    <recommendedName>
        <fullName evidence="11">Four-carbon acid sugar kinase family protein</fullName>
    </recommendedName>
</protein>
<evidence type="ECO:0000256" key="3">
    <source>
        <dbReference type="ARBA" id="ARBA00022741"/>
    </source>
</evidence>
<evidence type="ECO:0000256" key="4">
    <source>
        <dbReference type="ARBA" id="ARBA00022777"/>
    </source>
</evidence>
<evidence type="ECO:0000259" key="8">
    <source>
        <dbReference type="Pfam" id="PF17042"/>
    </source>
</evidence>
<dbReference type="Pfam" id="PF17042">
    <property type="entry name" value="NBD_C"/>
    <property type="match status" value="1"/>
</dbReference>
<evidence type="ECO:0000256" key="5">
    <source>
        <dbReference type="ARBA" id="ARBA00022840"/>
    </source>
</evidence>
<evidence type="ECO:0000259" key="7">
    <source>
        <dbReference type="Pfam" id="PF07005"/>
    </source>
</evidence>
<dbReference type="PATRIC" id="fig|926556.3.peg.1798"/>
<organism evidence="9 10">
    <name type="scientific">Echinicola vietnamensis (strain DSM 17526 / LMG 23754 / KMM 6221)</name>
    <dbReference type="NCBI Taxonomy" id="926556"/>
    <lineage>
        <taxon>Bacteria</taxon>
        <taxon>Pseudomonadati</taxon>
        <taxon>Bacteroidota</taxon>
        <taxon>Cytophagia</taxon>
        <taxon>Cytophagales</taxon>
        <taxon>Cyclobacteriaceae</taxon>
        <taxon>Echinicola</taxon>
    </lineage>
</organism>
<dbReference type="Proteomes" id="UP000010796">
    <property type="component" value="Chromosome"/>
</dbReference>
<dbReference type="OrthoDB" id="9778478at2"/>
<dbReference type="RefSeq" id="WP_015265520.1">
    <property type="nucleotide sequence ID" value="NC_019904.1"/>
</dbReference>
<dbReference type="InterPro" id="IPR037051">
    <property type="entry name" value="4-carb_acid_sugar_kinase_N_sf"/>
</dbReference>
<keyword evidence="5" id="KW-0067">ATP-binding</keyword>
<dbReference type="KEGG" id="evi:Echvi_1693"/>
<dbReference type="AlphaFoldDB" id="L0FY32"/>